<dbReference type="GO" id="GO:0016887">
    <property type="term" value="F:ATP hydrolysis activity"/>
    <property type="evidence" value="ECO:0007669"/>
    <property type="project" value="InterPro"/>
</dbReference>
<dbReference type="CDD" id="cd03230">
    <property type="entry name" value="ABC_DR_subfamily_A"/>
    <property type="match status" value="1"/>
</dbReference>
<keyword evidence="1" id="KW-0813">Transport</keyword>
<dbReference type="PANTHER" id="PTHR42939:SF1">
    <property type="entry name" value="ABC TRANSPORTER ATP-BINDING PROTEIN ALBC-RELATED"/>
    <property type="match status" value="1"/>
</dbReference>
<dbReference type="PROSITE" id="PS50893">
    <property type="entry name" value="ABC_TRANSPORTER_2"/>
    <property type="match status" value="1"/>
</dbReference>
<evidence type="ECO:0000256" key="3">
    <source>
        <dbReference type="ARBA" id="ARBA00022840"/>
    </source>
</evidence>
<dbReference type="SMART" id="SM00382">
    <property type="entry name" value="AAA"/>
    <property type="match status" value="1"/>
</dbReference>
<dbReference type="GO" id="GO:0005524">
    <property type="term" value="F:ATP binding"/>
    <property type="evidence" value="ECO:0007669"/>
    <property type="project" value="UniProtKB-KW"/>
</dbReference>
<dbReference type="PANTHER" id="PTHR42939">
    <property type="entry name" value="ABC TRANSPORTER ATP-BINDING PROTEIN ALBC-RELATED"/>
    <property type="match status" value="1"/>
</dbReference>
<dbReference type="PROSITE" id="PS00211">
    <property type="entry name" value="ABC_TRANSPORTER_1"/>
    <property type="match status" value="1"/>
</dbReference>
<evidence type="ECO:0000256" key="2">
    <source>
        <dbReference type="ARBA" id="ARBA00022741"/>
    </source>
</evidence>
<reference evidence="5" key="1">
    <citation type="journal article" date="2014" name="Genome Biol. Evol.">
        <title>Pangenome evidence for extensive interdomain horizontal transfer affecting lineage core and shell genes in uncultured planktonic thaumarchaeota and euryarchaeota.</title>
        <authorList>
            <person name="Deschamps P."/>
            <person name="Zivanovic Y."/>
            <person name="Moreira D."/>
            <person name="Rodriguez-Valera F."/>
            <person name="Lopez-Garcia P."/>
        </authorList>
    </citation>
    <scope>NUCLEOTIDE SEQUENCE</scope>
</reference>
<gene>
    <name evidence="5" type="primary">ABC-2.A</name>
</gene>
<dbReference type="Pfam" id="PF00005">
    <property type="entry name" value="ABC_tran"/>
    <property type="match status" value="1"/>
</dbReference>
<dbReference type="InterPro" id="IPR027417">
    <property type="entry name" value="P-loop_NTPase"/>
</dbReference>
<keyword evidence="2" id="KW-0547">Nucleotide-binding</keyword>
<sequence length="281" mass="31725">MPRRWIEGFLEARRTRTGDRDMTSDRDSEYLVRCQDLGKAFGDFIALHPLNVRVKAGEFFGVFGPNGAGKSTFIRLLTGQLRPSIGRAEVLGIDVSKSPQKVKANVGIVPESESPPSFLTAAEYLEFVARLRNLDDMEQKVTHWLKWFGIDDRSDTLCKDLSKGQRQKVMLAAAFIHEPRLLFLDEPFVNLDPIYQRKCRELLKEHVEQGGTIFLCSHILEVAERLCTRVAVIDQGKVLASGVVADLKEEQSETLEDVFIRLVGTPIEELESRADGLHEEE</sequence>
<dbReference type="Gene3D" id="3.40.50.300">
    <property type="entry name" value="P-loop containing nucleotide triphosphate hydrolases"/>
    <property type="match status" value="1"/>
</dbReference>
<dbReference type="InterPro" id="IPR051782">
    <property type="entry name" value="ABC_Transporter_VariousFunc"/>
</dbReference>
<protein>
    <submittedName>
        <fullName evidence="5">ABC transporter ATP-binding protein (ABC-2.A)</fullName>
    </submittedName>
</protein>
<organism evidence="5">
    <name type="scientific">uncultured marine group II/III euryarchaeote KM3_109_G01</name>
    <dbReference type="NCBI Taxonomy" id="1457850"/>
    <lineage>
        <taxon>Archaea</taxon>
        <taxon>Methanobacteriati</taxon>
        <taxon>Methanobacteriota</taxon>
        <taxon>environmental samples</taxon>
    </lineage>
</organism>
<dbReference type="InterPro" id="IPR017871">
    <property type="entry name" value="ABC_transporter-like_CS"/>
</dbReference>
<evidence type="ECO:0000259" key="4">
    <source>
        <dbReference type="PROSITE" id="PS50893"/>
    </source>
</evidence>
<keyword evidence="3 5" id="KW-0067">ATP-binding</keyword>
<dbReference type="InterPro" id="IPR003439">
    <property type="entry name" value="ABC_transporter-like_ATP-bd"/>
</dbReference>
<accession>A0A075G5R5</accession>
<evidence type="ECO:0000313" key="5">
    <source>
        <dbReference type="EMBL" id="AIE99345.1"/>
    </source>
</evidence>
<proteinExistence type="predicted"/>
<dbReference type="SUPFAM" id="SSF52540">
    <property type="entry name" value="P-loop containing nucleoside triphosphate hydrolases"/>
    <property type="match status" value="1"/>
</dbReference>
<dbReference type="InterPro" id="IPR003593">
    <property type="entry name" value="AAA+_ATPase"/>
</dbReference>
<dbReference type="EMBL" id="KF900561">
    <property type="protein sequence ID" value="AIE99345.1"/>
    <property type="molecule type" value="Genomic_DNA"/>
</dbReference>
<evidence type="ECO:0000256" key="1">
    <source>
        <dbReference type="ARBA" id="ARBA00022448"/>
    </source>
</evidence>
<name>A0A075G5R5_9EURY</name>
<dbReference type="AlphaFoldDB" id="A0A075G5R5"/>
<feature type="domain" description="ABC transporter" evidence="4">
    <location>
        <begin position="32"/>
        <end position="260"/>
    </location>
</feature>